<sequence>MRYDIEIGLRQRYCVTKFGFVDCHDQLFSRQNRLNIVVKQGQYYIQFYHFLSVKRALTRSSEGASSRRRSIHLMPSKVQNTILIQYKRKLSEWDIYLILPFFKRQKIE</sequence>
<name>A0AA86UYQ2_9EUKA</name>
<comment type="caution">
    <text evidence="1">The sequence shown here is derived from an EMBL/GenBank/DDBJ whole genome shotgun (WGS) entry which is preliminary data.</text>
</comment>
<dbReference type="Proteomes" id="UP001642409">
    <property type="component" value="Unassembled WGS sequence"/>
</dbReference>
<accession>A0AA86UYQ2</accession>
<reference evidence="1" key="1">
    <citation type="submission" date="2023-06" db="EMBL/GenBank/DDBJ databases">
        <authorList>
            <person name="Kurt Z."/>
        </authorList>
    </citation>
    <scope>NUCLEOTIDE SEQUENCE</scope>
</reference>
<keyword evidence="3" id="KW-1185">Reference proteome</keyword>
<evidence type="ECO:0000313" key="3">
    <source>
        <dbReference type="Proteomes" id="UP001642409"/>
    </source>
</evidence>
<reference evidence="2 3" key="2">
    <citation type="submission" date="2024-07" db="EMBL/GenBank/DDBJ databases">
        <authorList>
            <person name="Akdeniz Z."/>
        </authorList>
    </citation>
    <scope>NUCLEOTIDE SEQUENCE [LARGE SCALE GENOMIC DNA]</scope>
</reference>
<dbReference type="EMBL" id="CATOUU010001177">
    <property type="protein sequence ID" value="CAI9977335.1"/>
    <property type="molecule type" value="Genomic_DNA"/>
</dbReference>
<protein>
    <submittedName>
        <fullName evidence="2">Hypothetical_protein</fullName>
    </submittedName>
</protein>
<evidence type="ECO:0000313" key="1">
    <source>
        <dbReference type="EMBL" id="CAI9977335.1"/>
    </source>
</evidence>
<gene>
    <name evidence="2" type="ORF">HINF_LOCUS10419</name>
    <name evidence="1" type="ORF">HINF_LOCUS64980</name>
</gene>
<dbReference type="AlphaFoldDB" id="A0AA86UYQ2"/>
<dbReference type="EMBL" id="CAXDID020000022">
    <property type="protein sequence ID" value="CAL5988526.1"/>
    <property type="molecule type" value="Genomic_DNA"/>
</dbReference>
<organism evidence="1">
    <name type="scientific">Hexamita inflata</name>
    <dbReference type="NCBI Taxonomy" id="28002"/>
    <lineage>
        <taxon>Eukaryota</taxon>
        <taxon>Metamonada</taxon>
        <taxon>Diplomonadida</taxon>
        <taxon>Hexamitidae</taxon>
        <taxon>Hexamitinae</taxon>
        <taxon>Hexamita</taxon>
    </lineage>
</organism>
<evidence type="ECO:0000313" key="2">
    <source>
        <dbReference type="EMBL" id="CAL5988526.1"/>
    </source>
</evidence>
<proteinExistence type="predicted"/>